<keyword evidence="1" id="KW-1133">Transmembrane helix</keyword>
<keyword evidence="1" id="KW-0472">Membrane</keyword>
<keyword evidence="3" id="KW-1185">Reference proteome</keyword>
<protein>
    <submittedName>
        <fullName evidence="2">Uncharacterized protein</fullName>
    </submittedName>
</protein>
<organism evidence="2 3">
    <name type="scientific">Solanum stoloniferum</name>
    <dbReference type="NCBI Taxonomy" id="62892"/>
    <lineage>
        <taxon>Eukaryota</taxon>
        <taxon>Viridiplantae</taxon>
        <taxon>Streptophyta</taxon>
        <taxon>Embryophyta</taxon>
        <taxon>Tracheophyta</taxon>
        <taxon>Spermatophyta</taxon>
        <taxon>Magnoliopsida</taxon>
        <taxon>eudicotyledons</taxon>
        <taxon>Gunneridae</taxon>
        <taxon>Pentapetalae</taxon>
        <taxon>asterids</taxon>
        <taxon>lamiids</taxon>
        <taxon>Solanales</taxon>
        <taxon>Solanaceae</taxon>
        <taxon>Solanoideae</taxon>
        <taxon>Solaneae</taxon>
        <taxon>Solanum</taxon>
    </lineage>
</organism>
<accession>A0ABD2TSV4</accession>
<evidence type="ECO:0000313" key="2">
    <source>
        <dbReference type="EMBL" id="KAL3359350.1"/>
    </source>
</evidence>
<proteinExistence type="predicted"/>
<comment type="caution">
    <text evidence="2">The sequence shown here is derived from an EMBL/GenBank/DDBJ whole genome shotgun (WGS) entry which is preliminary data.</text>
</comment>
<evidence type="ECO:0000313" key="3">
    <source>
        <dbReference type="Proteomes" id="UP001627284"/>
    </source>
</evidence>
<evidence type="ECO:0000256" key="1">
    <source>
        <dbReference type="SAM" id="Phobius"/>
    </source>
</evidence>
<dbReference type="AlphaFoldDB" id="A0ABD2TSV4"/>
<reference evidence="2 3" key="1">
    <citation type="submission" date="2024-05" db="EMBL/GenBank/DDBJ databases">
        <title>De novo assembly of an allotetraploid wild potato.</title>
        <authorList>
            <person name="Hosaka A.J."/>
        </authorList>
    </citation>
    <scope>NUCLEOTIDE SEQUENCE [LARGE SCALE GENOMIC DNA]</scope>
    <source>
        <tissue evidence="2">Young leaves</tissue>
    </source>
</reference>
<name>A0ABD2TSV4_9SOLN</name>
<gene>
    <name evidence="2" type="ORF">AABB24_016091</name>
</gene>
<feature type="transmembrane region" description="Helical" evidence="1">
    <location>
        <begin position="156"/>
        <end position="174"/>
    </location>
</feature>
<dbReference type="EMBL" id="JBJKTR010000009">
    <property type="protein sequence ID" value="KAL3359350.1"/>
    <property type="molecule type" value="Genomic_DNA"/>
</dbReference>
<sequence length="188" mass="21882">MSDKETNVETMVLPAIQVCPLAEQDNTFTSLEIQYDVLAGNSEVDHMFDKMPEKKIDMEIEHPVINDSANLTSHMFDEIFQTVSTFKGEYGDLLMFDDNFLALPCWPSVFSHTRLRGRSIFDYFREFDHANLPLSLYRFPPDQFEFSFSFDPGSSLLPVFLALQTIIYAWLWMFSRRSLGYSHHINLL</sequence>
<dbReference type="Proteomes" id="UP001627284">
    <property type="component" value="Unassembled WGS sequence"/>
</dbReference>
<keyword evidence="1" id="KW-0812">Transmembrane</keyword>